<protein>
    <submittedName>
        <fullName evidence="2">NmrA family transcriptional regulator</fullName>
    </submittedName>
</protein>
<feature type="domain" description="NmrA-like" evidence="1">
    <location>
        <begin position="3"/>
        <end position="236"/>
    </location>
</feature>
<dbReference type="RefSeq" id="WP_102647076.1">
    <property type="nucleotide sequence ID" value="NZ_PNYA01000018.1"/>
</dbReference>
<dbReference type="EMBL" id="PNYA01000018">
    <property type="protein sequence ID" value="PMS17654.1"/>
    <property type="molecule type" value="Genomic_DNA"/>
</dbReference>
<dbReference type="Gene3D" id="3.40.50.720">
    <property type="entry name" value="NAD(P)-binding Rossmann-like Domain"/>
    <property type="match status" value="1"/>
</dbReference>
<dbReference type="Pfam" id="PF05368">
    <property type="entry name" value="NmrA"/>
    <property type="match status" value="1"/>
</dbReference>
<comment type="caution">
    <text evidence="2">The sequence shown here is derived from an EMBL/GenBank/DDBJ whole genome shotgun (WGS) entry which is preliminary data.</text>
</comment>
<evidence type="ECO:0000259" key="1">
    <source>
        <dbReference type="Pfam" id="PF05368"/>
    </source>
</evidence>
<name>A0A2N7VKF1_9BURK</name>
<dbReference type="SUPFAM" id="SSF51735">
    <property type="entry name" value="NAD(P)-binding Rossmann-fold domains"/>
    <property type="match status" value="1"/>
</dbReference>
<dbReference type="OrthoDB" id="8945220at2"/>
<dbReference type="InterPro" id="IPR051604">
    <property type="entry name" value="Ergot_Alk_Oxidoreductase"/>
</dbReference>
<dbReference type="InterPro" id="IPR008030">
    <property type="entry name" value="NmrA-like"/>
</dbReference>
<dbReference type="PANTHER" id="PTHR43162">
    <property type="match status" value="1"/>
</dbReference>
<evidence type="ECO:0000313" key="2">
    <source>
        <dbReference type="EMBL" id="PMS17654.1"/>
    </source>
</evidence>
<proteinExistence type="predicted"/>
<evidence type="ECO:0000313" key="3">
    <source>
        <dbReference type="Proteomes" id="UP000235616"/>
    </source>
</evidence>
<keyword evidence="3" id="KW-1185">Reference proteome</keyword>
<dbReference type="Gene3D" id="3.90.25.10">
    <property type="entry name" value="UDP-galactose 4-epimerase, domain 1"/>
    <property type="match status" value="1"/>
</dbReference>
<gene>
    <name evidence="2" type="ORF">C0Z18_19545</name>
</gene>
<sequence>MFVIFGASGNVGSTTVAALRKAGHPVRAVVRNERQAERFATIGCEAVVADLTDSASVRTAINGARAVQILCPIPAADVDPESTMRNMVDVAADALASAPGIHVLALSDYGAELSEGTGITLLFHYLETQLRSLAGRLTLLRSAEHMQNWGRALPTVLQCGILPSLHHPLTKLFPTVSAHDVGLAAAELLLDEPQSGLPRIVSIEGPERISAAYVAQVLSEVGNKTVTPFALPRSEWPAALLRAGLTEKHASLVADLYDAHNAGEIEVEDTRKTERRFGKTTLPEVISSLLTAHRGVPVT</sequence>
<reference evidence="2 3" key="1">
    <citation type="submission" date="2018-01" db="EMBL/GenBank/DDBJ databases">
        <title>Whole genome analyses suggest that Burkholderia sensu lato contains two further novel genera in the rhizoxinica-symbiotica group Mycetohabitans gen. nov., and Trinickia gen. nov.: implications for the evolution of diazotrophy and nodulation in the Burkholderiaceae.</title>
        <authorList>
            <person name="Estrada-de los Santos P."/>
            <person name="Palmer M."/>
            <person name="Chavez-Ramirez B."/>
            <person name="Beukes C."/>
            <person name="Steenkamp E.T."/>
            <person name="Hirsch A.M."/>
            <person name="Manyaka P."/>
            <person name="Maluk M."/>
            <person name="Lafos M."/>
            <person name="Crook M."/>
            <person name="Gross E."/>
            <person name="Simon M.F."/>
            <person name="Bueno dos Reis Junior F."/>
            <person name="Poole P.S."/>
            <person name="Venter S.N."/>
            <person name="James E.K."/>
        </authorList>
    </citation>
    <scope>NUCLEOTIDE SEQUENCE [LARGE SCALE GENOMIC DNA]</scope>
    <source>
        <strain evidence="2 3">GIMN1.004</strain>
    </source>
</reference>
<organism evidence="2 3">
    <name type="scientific">Trinickia dabaoshanensis</name>
    <dbReference type="NCBI Taxonomy" id="564714"/>
    <lineage>
        <taxon>Bacteria</taxon>
        <taxon>Pseudomonadati</taxon>
        <taxon>Pseudomonadota</taxon>
        <taxon>Betaproteobacteria</taxon>
        <taxon>Burkholderiales</taxon>
        <taxon>Burkholderiaceae</taxon>
        <taxon>Trinickia</taxon>
    </lineage>
</organism>
<dbReference type="InterPro" id="IPR036291">
    <property type="entry name" value="NAD(P)-bd_dom_sf"/>
</dbReference>
<dbReference type="PANTHER" id="PTHR43162:SF1">
    <property type="entry name" value="PRESTALK A DIFFERENTIATION PROTEIN A"/>
    <property type="match status" value="1"/>
</dbReference>
<accession>A0A2N7VKF1</accession>
<dbReference type="Proteomes" id="UP000235616">
    <property type="component" value="Unassembled WGS sequence"/>
</dbReference>
<dbReference type="AlphaFoldDB" id="A0A2N7VKF1"/>